<feature type="compositionally biased region" description="Basic and acidic residues" evidence="1">
    <location>
        <begin position="1"/>
        <end position="12"/>
    </location>
</feature>
<feature type="non-terminal residue" evidence="2">
    <location>
        <position position="148"/>
    </location>
</feature>
<comment type="caution">
    <text evidence="2">The sequence shown here is derived from an EMBL/GenBank/DDBJ whole genome shotgun (WGS) entry which is preliminary data.</text>
</comment>
<name>A0AAE2CI79_9LAMI</name>
<dbReference type="EMBL" id="JACGWO010000007">
    <property type="protein sequence ID" value="KAK4423138.1"/>
    <property type="molecule type" value="Genomic_DNA"/>
</dbReference>
<evidence type="ECO:0000313" key="2">
    <source>
        <dbReference type="EMBL" id="KAK4423138.1"/>
    </source>
</evidence>
<evidence type="ECO:0000313" key="3">
    <source>
        <dbReference type="Proteomes" id="UP001293254"/>
    </source>
</evidence>
<protein>
    <submittedName>
        <fullName evidence="2">Uncharacterized protein</fullName>
    </submittedName>
</protein>
<dbReference type="AlphaFoldDB" id="A0AAE2CI79"/>
<dbReference type="Proteomes" id="UP001293254">
    <property type="component" value="Unassembled WGS sequence"/>
</dbReference>
<gene>
    <name evidence="2" type="ORF">Salat_1896500</name>
</gene>
<organism evidence="2 3">
    <name type="scientific">Sesamum alatum</name>
    <dbReference type="NCBI Taxonomy" id="300844"/>
    <lineage>
        <taxon>Eukaryota</taxon>
        <taxon>Viridiplantae</taxon>
        <taxon>Streptophyta</taxon>
        <taxon>Embryophyta</taxon>
        <taxon>Tracheophyta</taxon>
        <taxon>Spermatophyta</taxon>
        <taxon>Magnoliopsida</taxon>
        <taxon>eudicotyledons</taxon>
        <taxon>Gunneridae</taxon>
        <taxon>Pentapetalae</taxon>
        <taxon>asterids</taxon>
        <taxon>lamiids</taxon>
        <taxon>Lamiales</taxon>
        <taxon>Pedaliaceae</taxon>
        <taxon>Sesamum</taxon>
    </lineage>
</organism>
<keyword evidence="3" id="KW-1185">Reference proteome</keyword>
<accession>A0AAE2CI79</accession>
<reference evidence="2" key="2">
    <citation type="journal article" date="2024" name="Plant">
        <title>Genomic evolution and insights into agronomic trait innovations of Sesamum species.</title>
        <authorList>
            <person name="Miao H."/>
            <person name="Wang L."/>
            <person name="Qu L."/>
            <person name="Liu H."/>
            <person name="Sun Y."/>
            <person name="Le M."/>
            <person name="Wang Q."/>
            <person name="Wei S."/>
            <person name="Zheng Y."/>
            <person name="Lin W."/>
            <person name="Duan Y."/>
            <person name="Cao H."/>
            <person name="Xiong S."/>
            <person name="Wang X."/>
            <person name="Wei L."/>
            <person name="Li C."/>
            <person name="Ma Q."/>
            <person name="Ju M."/>
            <person name="Zhao R."/>
            <person name="Li G."/>
            <person name="Mu C."/>
            <person name="Tian Q."/>
            <person name="Mei H."/>
            <person name="Zhang T."/>
            <person name="Gao T."/>
            <person name="Zhang H."/>
        </authorList>
    </citation>
    <scope>NUCLEOTIDE SEQUENCE</scope>
    <source>
        <strain evidence="2">3651</strain>
    </source>
</reference>
<feature type="region of interest" description="Disordered" evidence="1">
    <location>
        <begin position="1"/>
        <end position="65"/>
    </location>
</feature>
<feature type="compositionally biased region" description="Low complexity" evidence="1">
    <location>
        <begin position="37"/>
        <end position="65"/>
    </location>
</feature>
<sequence length="148" mass="15399">MVVSNVDDHPPSKDLSTSPSGLEDPQSAAPLAPPSPVVSYPSTPACLPSPPSSSAGPSPPFAHGSSYVDVLKGLTHQPIPRPPYTTAITHRQEHVEHFVDSAMAYSGMVQPLVHDVRSPTVNASAPPPPLADLILPPQSELLIGSVPL</sequence>
<proteinExistence type="predicted"/>
<reference evidence="2" key="1">
    <citation type="submission" date="2020-06" db="EMBL/GenBank/DDBJ databases">
        <authorList>
            <person name="Li T."/>
            <person name="Hu X."/>
            <person name="Zhang T."/>
            <person name="Song X."/>
            <person name="Zhang H."/>
            <person name="Dai N."/>
            <person name="Sheng W."/>
            <person name="Hou X."/>
            <person name="Wei L."/>
        </authorList>
    </citation>
    <scope>NUCLEOTIDE SEQUENCE</scope>
    <source>
        <strain evidence="2">3651</strain>
        <tissue evidence="2">Leaf</tissue>
    </source>
</reference>
<evidence type="ECO:0000256" key="1">
    <source>
        <dbReference type="SAM" id="MobiDB-lite"/>
    </source>
</evidence>